<comment type="caution">
    <text evidence="2">The sequence shown here is derived from an EMBL/GenBank/DDBJ whole genome shotgun (WGS) entry which is preliminary data.</text>
</comment>
<evidence type="ECO:0000313" key="2">
    <source>
        <dbReference type="EMBL" id="RHZ77756.1"/>
    </source>
</evidence>
<evidence type="ECO:0000256" key="1">
    <source>
        <dbReference type="SAM" id="SignalP"/>
    </source>
</evidence>
<gene>
    <name evidence="2" type="ORF">Glove_173g42</name>
</gene>
<dbReference type="Proteomes" id="UP000266861">
    <property type="component" value="Unassembled WGS sequence"/>
</dbReference>
<dbReference type="SUPFAM" id="SSF50494">
    <property type="entry name" value="Trypsin-like serine proteases"/>
    <property type="match status" value="1"/>
</dbReference>
<feature type="chain" id="PRO_5017418689" description="Peptidase S1 domain-containing protein" evidence="1">
    <location>
        <begin position="26"/>
        <end position="323"/>
    </location>
</feature>
<dbReference type="InterPro" id="IPR043504">
    <property type="entry name" value="Peptidase_S1_PA_chymotrypsin"/>
</dbReference>
<protein>
    <recommendedName>
        <fullName evidence="4">Peptidase S1 domain-containing protein</fullName>
    </recommendedName>
</protein>
<evidence type="ECO:0008006" key="4">
    <source>
        <dbReference type="Google" id="ProtNLM"/>
    </source>
</evidence>
<feature type="signal peptide" evidence="1">
    <location>
        <begin position="1"/>
        <end position="25"/>
    </location>
</feature>
<dbReference type="InterPro" id="IPR009003">
    <property type="entry name" value="Peptidase_S1_PA"/>
</dbReference>
<dbReference type="EMBL" id="PQFF01000163">
    <property type="protein sequence ID" value="RHZ77756.1"/>
    <property type="molecule type" value="Genomic_DNA"/>
</dbReference>
<reference evidence="2 3" key="1">
    <citation type="submission" date="2018-08" db="EMBL/GenBank/DDBJ databases">
        <title>Genome and evolution of the arbuscular mycorrhizal fungus Diversispora epigaea (formerly Glomus versiforme) and its bacterial endosymbionts.</title>
        <authorList>
            <person name="Sun X."/>
            <person name="Fei Z."/>
            <person name="Harrison M."/>
        </authorList>
    </citation>
    <scope>NUCLEOTIDE SEQUENCE [LARGE SCALE GENOMIC DNA]</scope>
    <source>
        <strain evidence="2 3">IT104</strain>
    </source>
</reference>
<keyword evidence="3" id="KW-1185">Reference proteome</keyword>
<organism evidence="2 3">
    <name type="scientific">Diversispora epigaea</name>
    <dbReference type="NCBI Taxonomy" id="1348612"/>
    <lineage>
        <taxon>Eukaryota</taxon>
        <taxon>Fungi</taxon>
        <taxon>Fungi incertae sedis</taxon>
        <taxon>Mucoromycota</taxon>
        <taxon>Glomeromycotina</taxon>
        <taxon>Glomeromycetes</taxon>
        <taxon>Diversisporales</taxon>
        <taxon>Diversisporaceae</taxon>
        <taxon>Diversispora</taxon>
    </lineage>
</organism>
<sequence>MNKKIIFYFLTTLVVLTFKPDSSYSTPTISKYNNDGNFDFWTPEKIKKAKPLKTRNIGFRTRSSVKTRKNKVDPSKYTKSMPPFERKYDIINNTINEANVDQLLAFPIGILLIRNNAGELFTCTASVINTDNGNIGLTAAHCLFNFADQTYYNNIMFSPGFDNEQAGPLGLIPVVQVAITDEFHNNNDDHFDWGMMKFAFNVDGHPLEYYTGALGWTFNVGGGVRTVIRGYPDEGNLQNCPNDGLHLCTWEGVANLAADYYAIPELELGNGASGSPCIMNYDPNTNLGVLYSDYSSFDDIEEEGLAPIYNPIEFQALLGLLTL</sequence>
<evidence type="ECO:0000313" key="3">
    <source>
        <dbReference type="Proteomes" id="UP000266861"/>
    </source>
</evidence>
<proteinExistence type="predicted"/>
<dbReference type="AlphaFoldDB" id="A0A397IVF0"/>
<accession>A0A397IVF0</accession>
<dbReference type="Gene3D" id="2.40.10.10">
    <property type="entry name" value="Trypsin-like serine proteases"/>
    <property type="match status" value="1"/>
</dbReference>
<name>A0A397IVF0_9GLOM</name>
<keyword evidence="1" id="KW-0732">Signal</keyword>
<dbReference type="OrthoDB" id="10037376at2759"/>